<keyword evidence="2" id="KW-1185">Reference proteome</keyword>
<sequence length="131" mass="13759">MKRTCRYAQRGDSLIEVMIALSLTAVTALGVVGLQGALARGERAALLRERAAQVADSVAEGVRGDADRAALVSQWQARAASMLPAGDVGIADRSDGIHVAIVSWRAEDRSDACPEPQSKPLTSCIAVAFAR</sequence>
<name>A0A158JBR1_CABCO</name>
<accession>A0A158JBR1</accession>
<dbReference type="Pfam" id="PF07963">
    <property type="entry name" value="N_methyl"/>
    <property type="match status" value="1"/>
</dbReference>
<evidence type="ECO:0000313" key="2">
    <source>
        <dbReference type="Proteomes" id="UP000054740"/>
    </source>
</evidence>
<dbReference type="InterPro" id="IPR012902">
    <property type="entry name" value="N_methyl_site"/>
</dbReference>
<dbReference type="Proteomes" id="UP000054740">
    <property type="component" value="Unassembled WGS sequence"/>
</dbReference>
<dbReference type="AlphaFoldDB" id="A0A158JBR1"/>
<reference evidence="2" key="1">
    <citation type="submission" date="2016-01" db="EMBL/GenBank/DDBJ databases">
        <authorList>
            <person name="Peeters C."/>
        </authorList>
    </citation>
    <scope>NUCLEOTIDE SEQUENCE [LARGE SCALE GENOMIC DNA]</scope>
</reference>
<dbReference type="RefSeq" id="WP_053568717.1">
    <property type="nucleotide sequence ID" value="NZ_FCNY02000023.1"/>
</dbReference>
<evidence type="ECO:0000313" key="1">
    <source>
        <dbReference type="EMBL" id="SAL66246.1"/>
    </source>
</evidence>
<protein>
    <recommendedName>
        <fullName evidence="3">Cleavage protein</fullName>
    </recommendedName>
</protein>
<organism evidence="1 2">
    <name type="scientific">Caballeronia cordobensis</name>
    <name type="common">Burkholderia cordobensis</name>
    <dbReference type="NCBI Taxonomy" id="1353886"/>
    <lineage>
        <taxon>Bacteria</taxon>
        <taxon>Pseudomonadati</taxon>
        <taxon>Pseudomonadota</taxon>
        <taxon>Betaproteobacteria</taxon>
        <taxon>Burkholderiales</taxon>
        <taxon>Burkholderiaceae</taxon>
        <taxon>Caballeronia</taxon>
    </lineage>
</organism>
<gene>
    <name evidence="1" type="ORF">AWB70_06271</name>
</gene>
<proteinExistence type="predicted"/>
<dbReference type="EMBL" id="FCNY02000023">
    <property type="protein sequence ID" value="SAL66246.1"/>
    <property type="molecule type" value="Genomic_DNA"/>
</dbReference>
<evidence type="ECO:0008006" key="3">
    <source>
        <dbReference type="Google" id="ProtNLM"/>
    </source>
</evidence>